<dbReference type="InterPro" id="IPR004360">
    <property type="entry name" value="Glyas_Fos-R_dOase_dom"/>
</dbReference>
<organism evidence="2 3">
    <name type="scientific">Luteimicrobium xylanilyticum</name>
    <dbReference type="NCBI Taxonomy" id="1133546"/>
    <lineage>
        <taxon>Bacteria</taxon>
        <taxon>Bacillati</taxon>
        <taxon>Actinomycetota</taxon>
        <taxon>Actinomycetes</taxon>
        <taxon>Micrococcales</taxon>
        <taxon>Luteimicrobium</taxon>
    </lineage>
</organism>
<dbReference type="SUPFAM" id="SSF54593">
    <property type="entry name" value="Glyoxalase/Bleomycin resistance protein/Dihydroxybiphenyl dioxygenase"/>
    <property type="match status" value="1"/>
</dbReference>
<protein>
    <submittedName>
        <fullName evidence="2">Lactoylglutathione lyase</fullName>
        <ecNumber evidence="2">4.4.1.5</ecNumber>
    </submittedName>
</protein>
<dbReference type="CDD" id="cd07253">
    <property type="entry name" value="GLOD5"/>
    <property type="match status" value="1"/>
</dbReference>
<dbReference type="Gene3D" id="3.10.180.10">
    <property type="entry name" value="2,3-Dihydroxybiphenyl 1,2-Dioxygenase, domain 1"/>
    <property type="match status" value="1"/>
</dbReference>
<dbReference type="RefSeq" id="WP_227994405.1">
    <property type="nucleotide sequence ID" value="NZ_BAABIH010000016.1"/>
</dbReference>
<dbReference type="InterPro" id="IPR037523">
    <property type="entry name" value="VOC_core"/>
</dbReference>
<dbReference type="KEGG" id="lxl:KDY119_03358"/>
<reference evidence="2 3" key="1">
    <citation type="submission" date="2019-10" db="EMBL/GenBank/DDBJ databases">
        <title>Genome sequence of Luteimicrobium xylanilyticum HY-24.</title>
        <authorList>
            <person name="Kim D.Y."/>
            <person name="Park H.-Y."/>
        </authorList>
    </citation>
    <scope>NUCLEOTIDE SEQUENCE [LARGE SCALE GENOMIC DNA]</scope>
    <source>
        <strain evidence="2 3">HY-24</strain>
    </source>
</reference>
<dbReference type="PANTHER" id="PTHR21366">
    <property type="entry name" value="GLYOXALASE FAMILY PROTEIN"/>
    <property type="match status" value="1"/>
</dbReference>
<accession>A0A5P9QFE6</accession>
<dbReference type="InterPro" id="IPR050383">
    <property type="entry name" value="GlyoxalaseI/FosfomycinResist"/>
</dbReference>
<proteinExistence type="predicted"/>
<dbReference type="Proteomes" id="UP000326702">
    <property type="component" value="Chromosome"/>
</dbReference>
<sequence length="128" mass="13462">MGSLTGIDHLVLTVADVAASAAFYERLGLRHETFGEGRHAVVGPGFKLNLHPAAGDPIEPRAARPTPGSADVCLVHDGPLAEIVALLDDVGVPVELGPVRRTGARGPMTSVYVRDPDRNLVELCSYEG</sequence>
<keyword evidence="3" id="KW-1185">Reference proteome</keyword>
<keyword evidence="2" id="KW-0456">Lyase</keyword>
<dbReference type="PROSITE" id="PS51819">
    <property type="entry name" value="VOC"/>
    <property type="match status" value="1"/>
</dbReference>
<dbReference type="GO" id="GO:0004462">
    <property type="term" value="F:lactoylglutathione lyase activity"/>
    <property type="evidence" value="ECO:0007669"/>
    <property type="project" value="UniProtKB-EC"/>
</dbReference>
<evidence type="ECO:0000313" key="3">
    <source>
        <dbReference type="Proteomes" id="UP000326702"/>
    </source>
</evidence>
<dbReference type="PANTHER" id="PTHR21366:SF14">
    <property type="entry name" value="GLYOXALASE DOMAIN-CONTAINING PROTEIN 5"/>
    <property type="match status" value="1"/>
</dbReference>
<evidence type="ECO:0000313" key="2">
    <source>
        <dbReference type="EMBL" id="QFU99822.1"/>
    </source>
</evidence>
<feature type="domain" description="VOC" evidence="1">
    <location>
        <begin position="6"/>
        <end position="126"/>
    </location>
</feature>
<dbReference type="AlphaFoldDB" id="A0A5P9QFE6"/>
<evidence type="ECO:0000259" key="1">
    <source>
        <dbReference type="PROSITE" id="PS51819"/>
    </source>
</evidence>
<dbReference type="InterPro" id="IPR029068">
    <property type="entry name" value="Glyas_Bleomycin-R_OHBP_Dase"/>
</dbReference>
<name>A0A5P9QFE6_9MICO</name>
<dbReference type="Pfam" id="PF00903">
    <property type="entry name" value="Glyoxalase"/>
    <property type="match status" value="1"/>
</dbReference>
<gene>
    <name evidence="2" type="ORF">KDY119_03358</name>
</gene>
<dbReference type="EC" id="4.4.1.5" evidence="2"/>
<dbReference type="EMBL" id="CP045529">
    <property type="protein sequence ID" value="QFU99822.1"/>
    <property type="molecule type" value="Genomic_DNA"/>
</dbReference>